<keyword evidence="2" id="KW-1185">Reference proteome</keyword>
<dbReference type="EMBL" id="CP074402">
    <property type="protein sequence ID" value="QVJ00337.1"/>
    <property type="molecule type" value="Genomic_DNA"/>
</dbReference>
<reference evidence="1" key="1">
    <citation type="submission" date="2021-05" db="EMBL/GenBank/DDBJ databases">
        <authorList>
            <person name="Kaiqin L."/>
            <person name="Jian G."/>
        </authorList>
    </citation>
    <scope>NUCLEOTIDE SEQUENCE</scope>
    <source>
        <strain evidence="1">HDS5</strain>
    </source>
</reference>
<protein>
    <submittedName>
        <fullName evidence="1">Uncharacterized protein</fullName>
    </submittedName>
</protein>
<sequence length="69" mass="7800">MFAWSRLLLRREVVANLHDGTAFRGILYRKAGPLVELRNATRHGPEGPVDCDGTVVLERAAIQFWQVPQ</sequence>
<organism evidence="1 2">
    <name type="scientific">Nocardiopsis eucommiae</name>
    <dbReference type="NCBI Taxonomy" id="2831970"/>
    <lineage>
        <taxon>Bacteria</taxon>
        <taxon>Bacillati</taxon>
        <taxon>Actinomycetota</taxon>
        <taxon>Actinomycetes</taxon>
        <taxon>Streptosporangiales</taxon>
        <taxon>Nocardiopsidaceae</taxon>
        <taxon>Nocardiopsis</taxon>
    </lineage>
</organism>
<proteinExistence type="predicted"/>
<dbReference type="AlphaFoldDB" id="A0A975QJJ0"/>
<gene>
    <name evidence="1" type="ORF">KGD82_16370</name>
</gene>
<name>A0A975QJJ0_9ACTN</name>
<dbReference type="KEGG" id="nec:KGD82_16370"/>
<evidence type="ECO:0000313" key="1">
    <source>
        <dbReference type="EMBL" id="QVJ00337.1"/>
    </source>
</evidence>
<evidence type="ECO:0000313" key="2">
    <source>
        <dbReference type="Proteomes" id="UP000682416"/>
    </source>
</evidence>
<accession>A0A975QJJ0</accession>
<dbReference type="Proteomes" id="UP000682416">
    <property type="component" value="Chromosome"/>
</dbReference>